<dbReference type="Proteomes" id="UP000324646">
    <property type="component" value="Chromosome"/>
</dbReference>
<dbReference type="PANTHER" id="PTHR21043">
    <property type="entry name" value="IOJAP SUPERFAMILY ORTHOLOG"/>
    <property type="match status" value="1"/>
</dbReference>
<keyword evidence="2" id="KW-0963">Cytoplasm</keyword>
<dbReference type="NCBIfam" id="TIGR00090">
    <property type="entry name" value="rsfS_iojap_ybeB"/>
    <property type="match status" value="1"/>
</dbReference>
<dbReference type="SUPFAM" id="SSF81301">
    <property type="entry name" value="Nucleotidyltransferase"/>
    <property type="match status" value="1"/>
</dbReference>
<dbReference type="RefSeq" id="WP_148809198.1">
    <property type="nucleotide sequence ID" value="NZ_CP042243.1"/>
</dbReference>
<dbReference type="KEGG" id="crs:FQB35_06460"/>
<dbReference type="GO" id="GO:0042256">
    <property type="term" value="P:cytosolic ribosome assembly"/>
    <property type="evidence" value="ECO:0007669"/>
    <property type="project" value="UniProtKB-UniRule"/>
</dbReference>
<accession>A0A5C0SBW1</accession>
<dbReference type="Pfam" id="PF02410">
    <property type="entry name" value="RsfS"/>
    <property type="match status" value="1"/>
</dbReference>
<dbReference type="GO" id="GO:0043023">
    <property type="term" value="F:ribosomal large subunit binding"/>
    <property type="evidence" value="ECO:0007669"/>
    <property type="project" value="TreeGrafter"/>
</dbReference>
<organism evidence="3 4">
    <name type="scientific">Crassaminicella thermophila</name>
    <dbReference type="NCBI Taxonomy" id="2599308"/>
    <lineage>
        <taxon>Bacteria</taxon>
        <taxon>Bacillati</taxon>
        <taxon>Bacillota</taxon>
        <taxon>Clostridia</taxon>
        <taxon>Eubacteriales</taxon>
        <taxon>Clostridiaceae</taxon>
        <taxon>Crassaminicella</taxon>
    </lineage>
</organism>
<comment type="subcellular location">
    <subcellularLocation>
        <location evidence="2">Cytoplasm</location>
    </subcellularLocation>
</comment>
<dbReference type="GO" id="GO:0017148">
    <property type="term" value="P:negative regulation of translation"/>
    <property type="evidence" value="ECO:0007669"/>
    <property type="project" value="UniProtKB-UniRule"/>
</dbReference>
<evidence type="ECO:0000256" key="1">
    <source>
        <dbReference type="ARBA" id="ARBA00010574"/>
    </source>
</evidence>
<evidence type="ECO:0000313" key="4">
    <source>
        <dbReference type="Proteomes" id="UP000324646"/>
    </source>
</evidence>
<comment type="similarity">
    <text evidence="1 2">Belongs to the Iojap/RsfS family.</text>
</comment>
<comment type="subunit">
    <text evidence="2">Interacts with ribosomal protein uL14 (rplN).</text>
</comment>
<keyword evidence="2" id="KW-0678">Repressor</keyword>
<proteinExistence type="inferred from homology"/>
<name>A0A5C0SBW1_CRATE</name>
<dbReference type="GO" id="GO:0090071">
    <property type="term" value="P:negative regulation of ribosome biogenesis"/>
    <property type="evidence" value="ECO:0007669"/>
    <property type="project" value="UniProtKB-UniRule"/>
</dbReference>
<keyword evidence="2" id="KW-0810">Translation regulation</keyword>
<gene>
    <name evidence="2 3" type="primary">rsfS</name>
    <name evidence="3" type="ORF">FQB35_06460</name>
</gene>
<dbReference type="InterPro" id="IPR043519">
    <property type="entry name" value="NT_sf"/>
</dbReference>
<dbReference type="GO" id="GO:0005737">
    <property type="term" value="C:cytoplasm"/>
    <property type="evidence" value="ECO:0007669"/>
    <property type="project" value="UniProtKB-SubCell"/>
</dbReference>
<dbReference type="HAMAP" id="MF_01477">
    <property type="entry name" value="Iojap_RsfS"/>
    <property type="match status" value="1"/>
</dbReference>
<evidence type="ECO:0000313" key="3">
    <source>
        <dbReference type="EMBL" id="QEK12043.1"/>
    </source>
</evidence>
<keyword evidence="4" id="KW-1185">Reference proteome</keyword>
<dbReference type="Gene3D" id="3.30.460.10">
    <property type="entry name" value="Beta Polymerase, domain 2"/>
    <property type="match status" value="1"/>
</dbReference>
<dbReference type="EMBL" id="CP042243">
    <property type="protein sequence ID" value="QEK12043.1"/>
    <property type="molecule type" value="Genomic_DNA"/>
</dbReference>
<dbReference type="PANTHER" id="PTHR21043:SF0">
    <property type="entry name" value="MITOCHONDRIAL ASSEMBLY OF RIBOSOMAL LARGE SUBUNIT PROTEIN 1"/>
    <property type="match status" value="1"/>
</dbReference>
<dbReference type="AlphaFoldDB" id="A0A5C0SBW1"/>
<sequence length="117" mass="13658">MIETSREIAFEIAKGIDEKKGHDINILDIRNISSFADYFVIAHGTSTRQVKAMADEIQKRMEEKGIQLDHKEGYDNGRWILLDYINVVVHLFIEEERNFYGIERVWKDALCVNVDNL</sequence>
<dbReference type="OrthoDB" id="9793681at2"/>
<comment type="function">
    <text evidence="2">Functions as a ribosomal silencing factor. Interacts with ribosomal protein uL14 (rplN), blocking formation of intersubunit bridge B8. Prevents association of the 30S and 50S ribosomal subunits and the formation of functional ribosomes, thus repressing translation.</text>
</comment>
<dbReference type="InterPro" id="IPR004394">
    <property type="entry name" value="Iojap/RsfS/C7orf30"/>
</dbReference>
<reference evidence="3 4" key="1">
    <citation type="submission" date="2019-07" db="EMBL/GenBank/DDBJ databases">
        <title>Complete genome of Crassaminicella thermophila SY095.</title>
        <authorList>
            <person name="Li X."/>
        </authorList>
    </citation>
    <scope>NUCLEOTIDE SEQUENCE [LARGE SCALE GENOMIC DNA]</scope>
    <source>
        <strain evidence="3 4">SY095</strain>
    </source>
</reference>
<protein>
    <recommendedName>
        <fullName evidence="2">Ribosomal silencing factor RsfS</fullName>
    </recommendedName>
</protein>
<evidence type="ECO:0000256" key="2">
    <source>
        <dbReference type="HAMAP-Rule" id="MF_01477"/>
    </source>
</evidence>